<dbReference type="RefSeq" id="XP_066831171.1">
    <property type="nucleotide sequence ID" value="XM_066974432.1"/>
</dbReference>
<dbReference type="EMBL" id="OZ022409">
    <property type="protein sequence ID" value="CAK9440133.1"/>
    <property type="molecule type" value="Genomic_DNA"/>
</dbReference>
<accession>A0ABP0ZQ14</accession>
<comment type="subcellular location">
    <subcellularLocation>
        <location evidence="1">Membrane</location>
        <topology evidence="1">Multi-pass membrane protein</topology>
    </subcellularLocation>
</comment>
<evidence type="ECO:0000256" key="6">
    <source>
        <dbReference type="RuleBase" id="RU363053"/>
    </source>
</evidence>
<evidence type="ECO:0000256" key="4">
    <source>
        <dbReference type="ARBA" id="ARBA00022989"/>
    </source>
</evidence>
<sequence>MTLPMSKEKINLGDLEKSSGTFSPSSTRTAQEHHHHHLHPSSKHILKKLYSAMLIEAAISITIYYNYSRIASVYPMVAPTLLGCSTAALAQSINQFSRKKFTLNKIFKFMVWGCINGYFTVAWINVLMVNFDNLFLRILVDQLVGSPTFQLVFNVLSTIWDQGEVFSINAYIKSLKYSFCFWPIFSTISFTFIPQGLMFPCNCLASLIWNIILSKLG</sequence>
<evidence type="ECO:0000256" key="3">
    <source>
        <dbReference type="ARBA" id="ARBA00022692"/>
    </source>
</evidence>
<reference evidence="8 9" key="1">
    <citation type="submission" date="2024-03" db="EMBL/GenBank/DDBJ databases">
        <authorList>
            <person name="Brejova B."/>
        </authorList>
    </citation>
    <scope>NUCLEOTIDE SEQUENCE [LARGE SCALE GENOMIC DNA]</scope>
    <source>
        <strain evidence="8 9">CBS 14171</strain>
    </source>
</reference>
<name>A0ABP0ZQ14_9ASCO</name>
<gene>
    <name evidence="8" type="ORF">LODBEIA_P42330</name>
</gene>
<dbReference type="Pfam" id="PF04117">
    <property type="entry name" value="Mpv17_PMP22"/>
    <property type="match status" value="1"/>
</dbReference>
<keyword evidence="4 6" id="KW-1133">Transmembrane helix</keyword>
<protein>
    <submittedName>
        <fullName evidence="8">Uncharacterized protein</fullName>
    </submittedName>
</protein>
<evidence type="ECO:0000313" key="9">
    <source>
        <dbReference type="Proteomes" id="UP001497383"/>
    </source>
</evidence>
<dbReference type="InterPro" id="IPR007248">
    <property type="entry name" value="Mpv17_PMP22"/>
</dbReference>
<evidence type="ECO:0000256" key="1">
    <source>
        <dbReference type="ARBA" id="ARBA00004141"/>
    </source>
</evidence>
<feature type="transmembrane region" description="Helical" evidence="6">
    <location>
        <begin position="106"/>
        <end position="126"/>
    </location>
</feature>
<organism evidence="8 9">
    <name type="scientific">Lodderomyces beijingensis</name>
    <dbReference type="NCBI Taxonomy" id="1775926"/>
    <lineage>
        <taxon>Eukaryota</taxon>
        <taxon>Fungi</taxon>
        <taxon>Dikarya</taxon>
        <taxon>Ascomycota</taxon>
        <taxon>Saccharomycotina</taxon>
        <taxon>Pichiomycetes</taxon>
        <taxon>Debaryomycetaceae</taxon>
        <taxon>Candida/Lodderomyces clade</taxon>
        <taxon>Lodderomyces</taxon>
    </lineage>
</organism>
<dbReference type="PANTHER" id="PTHR11266:SF80">
    <property type="entry name" value="PEROXISOMAL MEMBRANE PROTEIN 2"/>
    <property type="match status" value="1"/>
</dbReference>
<keyword evidence="5 6" id="KW-0472">Membrane</keyword>
<dbReference type="Proteomes" id="UP001497383">
    <property type="component" value="Chromosome 5"/>
</dbReference>
<proteinExistence type="inferred from homology"/>
<dbReference type="GeneID" id="92209429"/>
<evidence type="ECO:0000256" key="7">
    <source>
        <dbReference type="SAM" id="MobiDB-lite"/>
    </source>
</evidence>
<dbReference type="PANTHER" id="PTHR11266">
    <property type="entry name" value="PEROXISOMAL MEMBRANE PROTEIN 2, PXMP2 MPV17"/>
    <property type="match status" value="1"/>
</dbReference>
<evidence type="ECO:0000256" key="5">
    <source>
        <dbReference type="ARBA" id="ARBA00023136"/>
    </source>
</evidence>
<feature type="region of interest" description="Disordered" evidence="7">
    <location>
        <begin position="15"/>
        <end position="40"/>
    </location>
</feature>
<comment type="similarity">
    <text evidence="2 6">Belongs to the peroxisomal membrane protein PXMP2/4 family.</text>
</comment>
<evidence type="ECO:0000256" key="2">
    <source>
        <dbReference type="ARBA" id="ARBA00006824"/>
    </source>
</evidence>
<keyword evidence="3 6" id="KW-0812">Transmembrane</keyword>
<feature type="compositionally biased region" description="Polar residues" evidence="7">
    <location>
        <begin position="18"/>
        <end position="29"/>
    </location>
</feature>
<keyword evidence="9" id="KW-1185">Reference proteome</keyword>
<evidence type="ECO:0000313" key="8">
    <source>
        <dbReference type="EMBL" id="CAK9440133.1"/>
    </source>
</evidence>
<feature type="transmembrane region" description="Helical" evidence="6">
    <location>
        <begin position="73"/>
        <end position="94"/>
    </location>
</feature>